<evidence type="ECO:0000313" key="3">
    <source>
        <dbReference type="Proteomes" id="UP000618754"/>
    </source>
</evidence>
<dbReference type="RefSeq" id="WP_191174281.1">
    <property type="nucleotide sequence ID" value="NZ_JACWMW010000001.1"/>
</dbReference>
<dbReference type="EMBL" id="JACWMW010000001">
    <property type="protein sequence ID" value="MBD1384405.1"/>
    <property type="molecule type" value="Genomic_DNA"/>
</dbReference>
<evidence type="ECO:0000256" key="1">
    <source>
        <dbReference type="SAM" id="Phobius"/>
    </source>
</evidence>
<accession>A0ABR7X476</accession>
<dbReference type="Proteomes" id="UP000618754">
    <property type="component" value="Unassembled WGS sequence"/>
</dbReference>
<reference evidence="2 3" key="1">
    <citation type="submission" date="2020-09" db="EMBL/GenBank/DDBJ databases">
        <title>Novel species of Mucilaginibacter isolated from a glacier on the Tibetan Plateau.</title>
        <authorList>
            <person name="Liu Q."/>
            <person name="Xin Y.-H."/>
        </authorList>
    </citation>
    <scope>NUCLEOTIDE SEQUENCE [LARGE SCALE GENOMIC DNA]</scope>
    <source>
        <strain evidence="2 3">CGMCC 1.13878</strain>
    </source>
</reference>
<keyword evidence="3" id="KW-1185">Reference proteome</keyword>
<organism evidence="2 3">
    <name type="scientific">Mucilaginibacter rigui</name>
    <dbReference type="NCBI Taxonomy" id="534635"/>
    <lineage>
        <taxon>Bacteria</taxon>
        <taxon>Pseudomonadati</taxon>
        <taxon>Bacteroidota</taxon>
        <taxon>Sphingobacteriia</taxon>
        <taxon>Sphingobacteriales</taxon>
        <taxon>Sphingobacteriaceae</taxon>
        <taxon>Mucilaginibacter</taxon>
    </lineage>
</organism>
<sequence>MELQEEQQIQRVTLIAPIYNANHVRLGTFLGGPLIAGYFIAENYKVFGEYGKAKAAWIYAIAATIVIFGGIFLIPETAHIPNYVIPIAYCWIAYYLTQHFQGAQITAHAATGEGFFGWGRVVLISLIGLAVTIVFLAIAIIATDGLTS</sequence>
<keyword evidence="1" id="KW-1133">Transmembrane helix</keyword>
<name>A0ABR7X476_9SPHI</name>
<feature type="transmembrane region" description="Helical" evidence="1">
    <location>
        <begin position="56"/>
        <end position="74"/>
    </location>
</feature>
<gene>
    <name evidence="2" type="ORF">IDJ75_03875</name>
</gene>
<keyword evidence="1" id="KW-0472">Membrane</keyword>
<feature type="transmembrane region" description="Helical" evidence="1">
    <location>
        <begin position="80"/>
        <end position="97"/>
    </location>
</feature>
<comment type="caution">
    <text evidence="2">The sequence shown here is derived from an EMBL/GenBank/DDBJ whole genome shotgun (WGS) entry which is preliminary data.</text>
</comment>
<feature type="transmembrane region" description="Helical" evidence="1">
    <location>
        <begin position="26"/>
        <end position="44"/>
    </location>
</feature>
<proteinExistence type="predicted"/>
<feature type="transmembrane region" description="Helical" evidence="1">
    <location>
        <begin position="118"/>
        <end position="142"/>
    </location>
</feature>
<protein>
    <submittedName>
        <fullName evidence="2">Uncharacterized protein</fullName>
    </submittedName>
</protein>
<keyword evidence="1" id="KW-0812">Transmembrane</keyword>
<evidence type="ECO:0000313" key="2">
    <source>
        <dbReference type="EMBL" id="MBD1384405.1"/>
    </source>
</evidence>